<evidence type="ECO:0000313" key="3">
    <source>
        <dbReference type="Proteomes" id="UP000027059"/>
    </source>
</evidence>
<dbReference type="Proteomes" id="UP000027059">
    <property type="component" value="Chromosome"/>
</dbReference>
<evidence type="ECO:0000256" key="1">
    <source>
        <dbReference type="SAM" id="Phobius"/>
    </source>
</evidence>
<dbReference type="KEGG" id="lfp:Y981_02610"/>
<name>A0A059XWK2_9BACT</name>
<reference evidence="3" key="1">
    <citation type="submission" date="2014-02" db="EMBL/GenBank/DDBJ databases">
        <title>Complete genome sequence and comparative genomic analysis of the nitrogen-fixing bacterium Leptospirillum ferriphilum YSK.</title>
        <authorList>
            <person name="Guo X."/>
            <person name="Yin H."/>
            <person name="Liang Y."/>
            <person name="Hu Q."/>
            <person name="Ma L."/>
            <person name="Xiao Y."/>
            <person name="Zhang X."/>
            <person name="Qiu G."/>
            <person name="Liu X."/>
        </authorList>
    </citation>
    <scope>NUCLEOTIDE SEQUENCE [LARGE SCALE GENOMIC DNA]</scope>
    <source>
        <strain evidence="3">YSK</strain>
    </source>
</reference>
<dbReference type="EMBL" id="CP007243">
    <property type="protein sequence ID" value="AIA31495.1"/>
    <property type="molecule type" value="Genomic_DNA"/>
</dbReference>
<dbReference type="HOGENOM" id="CLU_2601727_0_0_0"/>
<reference evidence="2 3" key="2">
    <citation type="journal article" date="2015" name="Biomed. Res. Int.">
        <title>Effects of Arsenite Resistance on the Growth and Functional Gene Expression of Leptospirillum ferriphilum and Acidithiobacillus thiooxidans in Pure Culture and Coculture.</title>
        <authorList>
            <person name="Jiang H."/>
            <person name="Liang Y."/>
            <person name="Yin H."/>
            <person name="Xiao Y."/>
            <person name="Guo X."/>
            <person name="Xu Y."/>
            <person name="Hu Q."/>
            <person name="Liu H."/>
            <person name="Liu X."/>
        </authorList>
    </citation>
    <scope>NUCLEOTIDE SEQUENCE [LARGE SCALE GENOMIC DNA]</scope>
    <source>
        <strain evidence="2 3">YSK</strain>
    </source>
</reference>
<keyword evidence="1" id="KW-1133">Transmembrane helix</keyword>
<accession>A0A059XWK2</accession>
<keyword evidence="1" id="KW-0812">Transmembrane</keyword>
<keyword evidence="3" id="KW-1185">Reference proteome</keyword>
<organism evidence="2 3">
    <name type="scientific">Leptospirillum ferriphilum YSK</name>
    <dbReference type="NCBI Taxonomy" id="1441628"/>
    <lineage>
        <taxon>Bacteria</taxon>
        <taxon>Pseudomonadati</taxon>
        <taxon>Nitrospirota</taxon>
        <taxon>Nitrospiria</taxon>
        <taxon>Nitrospirales</taxon>
        <taxon>Nitrospiraceae</taxon>
        <taxon>Leptospirillum</taxon>
    </lineage>
</organism>
<sequence>MIDKQQKFGNFLVPSLVLIDVILLNYFVHDYWFLEEPIGIFSLAALDEVSKRIGQILIVLGVILSIFLGLAVGPLEVSY</sequence>
<dbReference type="RefSeq" id="WP_038504592.1">
    <property type="nucleotide sequence ID" value="NZ_CP007243.1"/>
</dbReference>
<protein>
    <submittedName>
        <fullName evidence="2">Uncharacterized protein</fullName>
    </submittedName>
</protein>
<proteinExistence type="predicted"/>
<evidence type="ECO:0000313" key="2">
    <source>
        <dbReference type="EMBL" id="AIA31495.1"/>
    </source>
</evidence>
<feature type="transmembrane region" description="Helical" evidence="1">
    <location>
        <begin position="12"/>
        <end position="33"/>
    </location>
</feature>
<keyword evidence="1" id="KW-0472">Membrane</keyword>
<gene>
    <name evidence="2" type="ORF">Y981_02610</name>
</gene>
<feature type="transmembrane region" description="Helical" evidence="1">
    <location>
        <begin position="53"/>
        <end position="75"/>
    </location>
</feature>
<dbReference type="AlphaFoldDB" id="A0A059XWK2"/>